<keyword evidence="3" id="KW-1185">Reference proteome</keyword>
<dbReference type="EMBL" id="CP109495">
    <property type="protein sequence ID" value="WUX56643.1"/>
    <property type="molecule type" value="Genomic_DNA"/>
</dbReference>
<feature type="compositionally biased region" description="Polar residues" evidence="1">
    <location>
        <begin position="99"/>
        <end position="109"/>
    </location>
</feature>
<dbReference type="Proteomes" id="UP001432209">
    <property type="component" value="Chromosome"/>
</dbReference>
<evidence type="ECO:0000313" key="3">
    <source>
        <dbReference type="Proteomes" id="UP001432209"/>
    </source>
</evidence>
<accession>A0ABZ2AH36</accession>
<dbReference type="RefSeq" id="WP_329081468.1">
    <property type="nucleotide sequence ID" value="NZ_CP109495.1"/>
</dbReference>
<protein>
    <submittedName>
        <fullName evidence="2">Uncharacterized protein</fullName>
    </submittedName>
</protein>
<gene>
    <name evidence="2" type="ORF">OG442_36795</name>
</gene>
<proteinExistence type="predicted"/>
<feature type="region of interest" description="Disordered" evidence="1">
    <location>
        <begin position="90"/>
        <end position="133"/>
    </location>
</feature>
<organism evidence="2 3">
    <name type="scientific">Streptomyces niveus</name>
    <name type="common">Streptomyces spheroides</name>
    <dbReference type="NCBI Taxonomy" id="193462"/>
    <lineage>
        <taxon>Bacteria</taxon>
        <taxon>Bacillati</taxon>
        <taxon>Actinomycetota</taxon>
        <taxon>Actinomycetes</taxon>
        <taxon>Kitasatosporales</taxon>
        <taxon>Streptomycetaceae</taxon>
        <taxon>Streptomyces</taxon>
    </lineage>
</organism>
<reference evidence="2" key="1">
    <citation type="submission" date="2022-10" db="EMBL/GenBank/DDBJ databases">
        <title>The complete genomes of actinobacterial strains from the NBC collection.</title>
        <authorList>
            <person name="Joergensen T.S."/>
            <person name="Alvarez Arevalo M."/>
            <person name="Sterndorff E.B."/>
            <person name="Faurdal D."/>
            <person name="Vuksanovic O."/>
            <person name="Mourched A.-S."/>
            <person name="Charusanti P."/>
            <person name="Shaw S."/>
            <person name="Blin K."/>
            <person name="Weber T."/>
        </authorList>
    </citation>
    <scope>NUCLEOTIDE SEQUENCE</scope>
    <source>
        <strain evidence="2">NBC_01432</strain>
    </source>
</reference>
<evidence type="ECO:0000256" key="1">
    <source>
        <dbReference type="SAM" id="MobiDB-lite"/>
    </source>
</evidence>
<evidence type="ECO:0000313" key="2">
    <source>
        <dbReference type="EMBL" id="WUX56643.1"/>
    </source>
</evidence>
<name>A0ABZ2AH36_STRNV</name>
<sequence length="133" mass="13979">MTVLRATGWLSRNIHPCRAEPAGPQLAVPAAQMVGTSTVSFAVLPPGSGPRDAPPVSHPGLSVEGAVMTSLRRRDGELEVRLVAAPPNRPRWSYAARSPTPTESASWAPTTPVRPRPMANPARSGSRCGPGRS</sequence>